<organism evidence="2 3">
    <name type="scientific">Achromobacter spanius</name>
    <dbReference type="NCBI Taxonomy" id="217203"/>
    <lineage>
        <taxon>Bacteria</taxon>
        <taxon>Pseudomonadati</taxon>
        <taxon>Pseudomonadota</taxon>
        <taxon>Betaproteobacteria</taxon>
        <taxon>Burkholderiales</taxon>
        <taxon>Alcaligenaceae</taxon>
        <taxon>Achromobacter</taxon>
    </lineage>
</organism>
<dbReference type="InterPro" id="IPR052732">
    <property type="entry name" value="Cell-binding_unc_protein"/>
</dbReference>
<dbReference type="SUPFAM" id="SSF52540">
    <property type="entry name" value="P-loop containing nucleoside triphosphate hydrolases"/>
    <property type="match status" value="1"/>
</dbReference>
<dbReference type="EMBL" id="CP121261">
    <property type="protein sequence ID" value="WFP10480.1"/>
    <property type="molecule type" value="Genomic_DNA"/>
</dbReference>
<feature type="domain" description="Aminoglycoside phosphotransferase" evidence="1">
    <location>
        <begin position="130"/>
        <end position="271"/>
    </location>
</feature>
<gene>
    <name evidence="2" type="ORF">P8T11_11650</name>
</gene>
<dbReference type="InterPro" id="IPR011009">
    <property type="entry name" value="Kinase-like_dom_sf"/>
</dbReference>
<reference evidence="2 3" key="1">
    <citation type="submission" date="2023-03" db="EMBL/GenBank/DDBJ databases">
        <title>Achromobacter spanius LIG8.</title>
        <authorList>
            <person name="Shrestha S."/>
        </authorList>
    </citation>
    <scope>NUCLEOTIDE SEQUENCE [LARGE SCALE GENOMIC DNA]</scope>
    <source>
        <strain evidence="2 3">LIG8</strain>
    </source>
</reference>
<evidence type="ECO:0000313" key="3">
    <source>
        <dbReference type="Proteomes" id="UP001214170"/>
    </source>
</evidence>
<evidence type="ECO:0000313" key="2">
    <source>
        <dbReference type="EMBL" id="WFP10480.1"/>
    </source>
</evidence>
<dbReference type="PANTHER" id="PTHR43883">
    <property type="entry name" value="SLR0207 PROTEIN"/>
    <property type="match status" value="1"/>
</dbReference>
<dbReference type="Gene3D" id="3.40.50.300">
    <property type="entry name" value="P-loop containing nucleotide triphosphate hydrolases"/>
    <property type="match status" value="1"/>
</dbReference>
<evidence type="ECO:0000259" key="1">
    <source>
        <dbReference type="Pfam" id="PF01636"/>
    </source>
</evidence>
<dbReference type="SUPFAM" id="SSF56112">
    <property type="entry name" value="Protein kinase-like (PK-like)"/>
    <property type="match status" value="1"/>
</dbReference>
<dbReference type="Proteomes" id="UP001214170">
    <property type="component" value="Chromosome"/>
</dbReference>
<sequence length="516" mass="56699">MSTDSQSATLEYLSDPQRHGLSRDDIVIVQTHISVVVLAGDRAYKLKRAVRLPYVDFSTPERRLKACQNELTLNRRTAPNLYLSVRRITRDRDGHLSFDGSGEMVDAVVEMQRFADHALLETMVERGDLSTPLAARLAGVIAGFHKNARIIRGLDVRSALKRVISDSEQILSGLSFLPKEKAQALCATLYEELGKRLQLLMERANAGKVRHCHGDLHLRNICVIDDEPTLFDCVEFDDSLATIDVLYDLAFLLMDLWSRGLEAHANLVLNRYLDVCEEEAGLPLMPLFMALRATIRAHVVGTEAVECFGDQNATKQAAALRYLDLGLACLSPCPARLVAIGGLSGSGKSTLAATLAPRIGPPPGARVLSSDRIRKRMLGVSAEVQLEERAYQAEMSERVYAEQAIRAASITRAGGVVIADAVFDREPDRKRIEGCAARAKASFDGYWLDVPPDMLLARVKARQNDASDANEAVVHAQLARQRSVEHWTHIDAGGPIEAAAVAVLQLLGPLRSNERD</sequence>
<dbReference type="RefSeq" id="WP_268081800.1">
    <property type="nucleotide sequence ID" value="NZ_CP106885.1"/>
</dbReference>
<proteinExistence type="predicted"/>
<dbReference type="InterPro" id="IPR002575">
    <property type="entry name" value="Aminoglycoside_PTrfase"/>
</dbReference>
<protein>
    <submittedName>
        <fullName evidence="2">AAA family ATPase</fullName>
    </submittedName>
</protein>
<dbReference type="Pfam" id="PF13671">
    <property type="entry name" value="AAA_33"/>
    <property type="match status" value="1"/>
</dbReference>
<dbReference type="Gene3D" id="3.90.1200.10">
    <property type="match status" value="1"/>
</dbReference>
<name>A0ABY8H015_9BURK</name>
<keyword evidence="3" id="KW-1185">Reference proteome</keyword>
<dbReference type="Pfam" id="PF01636">
    <property type="entry name" value="APH"/>
    <property type="match status" value="1"/>
</dbReference>
<dbReference type="InterPro" id="IPR027417">
    <property type="entry name" value="P-loop_NTPase"/>
</dbReference>
<dbReference type="PANTHER" id="PTHR43883:SF1">
    <property type="entry name" value="GLUCONOKINASE"/>
    <property type="match status" value="1"/>
</dbReference>
<accession>A0ABY8H015</accession>